<feature type="transmembrane region" description="Helical" evidence="5">
    <location>
        <begin position="167"/>
        <end position="184"/>
    </location>
</feature>
<evidence type="ECO:0000256" key="3">
    <source>
        <dbReference type="ARBA" id="ARBA00022989"/>
    </source>
</evidence>
<accession>A0AAD9NJI3</accession>
<comment type="subcellular location">
    <subcellularLocation>
        <location evidence="1">Membrane</location>
    </subcellularLocation>
</comment>
<keyword evidence="8" id="KW-1185">Reference proteome</keyword>
<dbReference type="Pfam" id="PF00001">
    <property type="entry name" value="7tm_1"/>
    <property type="match status" value="1"/>
</dbReference>
<feature type="domain" description="G-protein coupled receptors family 1 profile" evidence="6">
    <location>
        <begin position="61"/>
        <end position="328"/>
    </location>
</feature>
<dbReference type="InterPro" id="IPR017452">
    <property type="entry name" value="GPCR_Rhodpsn_7TM"/>
</dbReference>
<dbReference type="InterPro" id="IPR052954">
    <property type="entry name" value="GPCR-Ligand_Int"/>
</dbReference>
<dbReference type="GO" id="GO:0004930">
    <property type="term" value="F:G protein-coupled receptor activity"/>
    <property type="evidence" value="ECO:0007669"/>
    <property type="project" value="InterPro"/>
</dbReference>
<dbReference type="PROSITE" id="PS50262">
    <property type="entry name" value="G_PROTEIN_RECEP_F1_2"/>
    <property type="match status" value="1"/>
</dbReference>
<feature type="transmembrane region" description="Helical" evidence="5">
    <location>
        <begin position="44"/>
        <end position="70"/>
    </location>
</feature>
<feature type="transmembrane region" description="Helical" evidence="5">
    <location>
        <begin position="225"/>
        <end position="249"/>
    </location>
</feature>
<organism evidence="7 8">
    <name type="scientific">Paralvinella palmiformis</name>
    <dbReference type="NCBI Taxonomy" id="53620"/>
    <lineage>
        <taxon>Eukaryota</taxon>
        <taxon>Metazoa</taxon>
        <taxon>Spiralia</taxon>
        <taxon>Lophotrochozoa</taxon>
        <taxon>Annelida</taxon>
        <taxon>Polychaeta</taxon>
        <taxon>Sedentaria</taxon>
        <taxon>Canalipalpata</taxon>
        <taxon>Terebellida</taxon>
        <taxon>Terebelliformia</taxon>
        <taxon>Alvinellidae</taxon>
        <taxon>Paralvinella</taxon>
    </lineage>
</organism>
<proteinExistence type="predicted"/>
<reference evidence="7" key="1">
    <citation type="journal article" date="2023" name="Mol. Biol. Evol.">
        <title>Third-Generation Sequencing Reveals the Adaptive Role of the Epigenome in Three Deep-Sea Polychaetes.</title>
        <authorList>
            <person name="Perez M."/>
            <person name="Aroh O."/>
            <person name="Sun Y."/>
            <person name="Lan Y."/>
            <person name="Juniper S.K."/>
            <person name="Young C.R."/>
            <person name="Angers B."/>
            <person name="Qian P.Y."/>
        </authorList>
    </citation>
    <scope>NUCLEOTIDE SEQUENCE</scope>
    <source>
        <strain evidence="7">P08H-3</strain>
    </source>
</reference>
<keyword evidence="2 5" id="KW-0812">Transmembrane</keyword>
<sequence length="393" mass="45375">MHLNASAFLRENETNITEYLLGNVTYPLDRRQLDGSSCQETTKFILNTIFAGILSCLGFIGNSVSYAVLAKDKEAPVAAYLLQTLALFDNFFLSTWFLHFSLADSFTYVGILDQFHVTWLYIRVYSYPLLFVAQTCTIWMVVLIAISRYVAVCKPYRAVRYSSLRNVRRAVLGVVLFATVYNVPRFFETKLVQIVVGGRNSTRYRLERTTFGNSRTYGLLYFDSLYYIFSFILPLILLTFLNTKLTLAYRRVQRRRQQFRLRQENYDHDITLVMIVVILVFILCNAPARIVQIIWGYRLQKCLTVEFLLIEISNVLEVLNSSVNFVVYCVFRSQFRFILQTRLCSATRRQTPAVVVAGLEPNGRRESCITNHVTVCTGITMTSDIPAEQEQEF</sequence>
<evidence type="ECO:0000256" key="1">
    <source>
        <dbReference type="ARBA" id="ARBA00004370"/>
    </source>
</evidence>
<gene>
    <name evidence="7" type="ORF">LSH36_9g00002</name>
</gene>
<keyword evidence="3 5" id="KW-1133">Transmembrane helix</keyword>
<dbReference type="PANTHER" id="PTHR46641:SF2">
    <property type="entry name" value="FMRFAMIDE RECEPTOR"/>
    <property type="match status" value="1"/>
</dbReference>
<dbReference type="GO" id="GO:0016020">
    <property type="term" value="C:membrane"/>
    <property type="evidence" value="ECO:0007669"/>
    <property type="project" value="UniProtKB-SubCell"/>
</dbReference>
<feature type="transmembrane region" description="Helical" evidence="5">
    <location>
        <begin position="77"/>
        <end position="98"/>
    </location>
</feature>
<evidence type="ECO:0000313" key="7">
    <source>
        <dbReference type="EMBL" id="KAK2169479.1"/>
    </source>
</evidence>
<evidence type="ECO:0000256" key="4">
    <source>
        <dbReference type="ARBA" id="ARBA00023136"/>
    </source>
</evidence>
<evidence type="ECO:0000259" key="6">
    <source>
        <dbReference type="PROSITE" id="PS50262"/>
    </source>
</evidence>
<feature type="transmembrane region" description="Helical" evidence="5">
    <location>
        <begin position="270"/>
        <end position="295"/>
    </location>
</feature>
<evidence type="ECO:0000313" key="8">
    <source>
        <dbReference type="Proteomes" id="UP001208570"/>
    </source>
</evidence>
<dbReference type="PANTHER" id="PTHR46641">
    <property type="entry name" value="FMRFAMIDE RECEPTOR-RELATED"/>
    <property type="match status" value="1"/>
</dbReference>
<protein>
    <recommendedName>
        <fullName evidence="6">G-protein coupled receptors family 1 profile domain-containing protein</fullName>
    </recommendedName>
</protein>
<dbReference type="CDD" id="cd14978">
    <property type="entry name" value="7tmA_FMRFamide_R-like"/>
    <property type="match status" value="1"/>
</dbReference>
<dbReference type="SUPFAM" id="SSF81321">
    <property type="entry name" value="Family A G protein-coupled receptor-like"/>
    <property type="match status" value="1"/>
</dbReference>
<dbReference type="AlphaFoldDB" id="A0AAD9NJI3"/>
<comment type="caution">
    <text evidence="7">The sequence shown here is derived from an EMBL/GenBank/DDBJ whole genome shotgun (WGS) entry which is preliminary data.</text>
</comment>
<dbReference type="PRINTS" id="PR00237">
    <property type="entry name" value="GPCRRHODOPSN"/>
</dbReference>
<feature type="transmembrane region" description="Helical" evidence="5">
    <location>
        <begin position="307"/>
        <end position="331"/>
    </location>
</feature>
<name>A0AAD9NJI3_9ANNE</name>
<dbReference type="InterPro" id="IPR000276">
    <property type="entry name" value="GPCR_Rhodpsn"/>
</dbReference>
<keyword evidence="4 5" id="KW-0472">Membrane</keyword>
<dbReference type="Gene3D" id="1.20.1070.10">
    <property type="entry name" value="Rhodopsin 7-helix transmembrane proteins"/>
    <property type="match status" value="1"/>
</dbReference>
<evidence type="ECO:0000256" key="5">
    <source>
        <dbReference type="SAM" id="Phobius"/>
    </source>
</evidence>
<dbReference type="Proteomes" id="UP001208570">
    <property type="component" value="Unassembled WGS sequence"/>
</dbReference>
<evidence type="ECO:0000256" key="2">
    <source>
        <dbReference type="ARBA" id="ARBA00022692"/>
    </source>
</evidence>
<feature type="transmembrane region" description="Helical" evidence="5">
    <location>
        <begin position="125"/>
        <end position="146"/>
    </location>
</feature>
<dbReference type="EMBL" id="JAODUP010000009">
    <property type="protein sequence ID" value="KAK2169479.1"/>
    <property type="molecule type" value="Genomic_DNA"/>
</dbReference>